<dbReference type="Gene3D" id="2.30.39.10">
    <property type="entry name" value="Alpha-1-antitrypsin, domain 1"/>
    <property type="match status" value="1"/>
</dbReference>
<dbReference type="InterPro" id="IPR042178">
    <property type="entry name" value="Serpin_sf_1"/>
</dbReference>
<proteinExistence type="inferred from homology"/>
<protein>
    <recommendedName>
        <fullName evidence="7">Leukocyte elastase inhibitor</fullName>
    </recommendedName>
    <alternativeName>
        <fullName evidence="8">Serpin B1</fullName>
    </alternativeName>
</protein>
<name>A0A8J6F389_ELECQ</name>
<keyword evidence="6" id="KW-0007">Acetylation</keyword>
<dbReference type="FunFam" id="2.30.39.10:FF:000014">
    <property type="entry name" value="Serpin family B member 9"/>
    <property type="match status" value="1"/>
</dbReference>
<feature type="domain" description="Serpin" evidence="9">
    <location>
        <begin position="13"/>
        <end position="394"/>
    </location>
</feature>
<dbReference type="FunFam" id="3.30.497.10:FF:000001">
    <property type="entry name" value="Serine protease inhibitor"/>
    <property type="match status" value="1"/>
</dbReference>
<sequence>MEALVTSYNTFAVNIYKKLIEHSDNNIFFSPWSVASALTMVFPGTNGNTEFQMANVLNFRQPSRKQGRRSQTSDAIQIQNVPQVYEELSCSINQASKSSTMKTANRIFSEKSFQIVKQYSQLIKKHFQSEIQAVDFIQDAEKNRKSINKWVEGQTDGKIKDILAPGSVDALTKLVLVNAVYFKGNWEKKFPEENTEQKPFKLSKTKSKPVPMMFQKNKFNIFYIEELETKVLELPYVNEELSMMILLPDEIKDCSTGLEQLEKELSYEKLKAWTSADVMGKTEVEVDFPRIRLEEQYDLKTYLTEMGLADLFDADKADLTGISKKGNLFVSKIFHKAFVEINEEGTEAAAATAGIVTARIRPIVERFHADHPFLFFIKHNETDIILFLGKFCKP</sequence>
<evidence type="ECO:0000256" key="5">
    <source>
        <dbReference type="ARBA" id="ARBA00022900"/>
    </source>
</evidence>
<comment type="caution">
    <text evidence="10">The sequence shown here is derived from an EMBL/GenBank/DDBJ whole genome shotgun (WGS) entry which is preliminary data.</text>
</comment>
<dbReference type="GO" id="GO:0004867">
    <property type="term" value="F:serine-type endopeptidase inhibitor activity"/>
    <property type="evidence" value="ECO:0007669"/>
    <property type="project" value="UniProtKB-KW"/>
</dbReference>
<keyword evidence="11" id="KW-1185">Reference proteome</keyword>
<dbReference type="PANTHER" id="PTHR11461:SF180">
    <property type="entry name" value="LEUKOCYTE ELASTASE INHIBITOR"/>
    <property type="match status" value="1"/>
</dbReference>
<evidence type="ECO:0000256" key="3">
    <source>
        <dbReference type="ARBA" id="ARBA00022490"/>
    </source>
</evidence>
<evidence type="ECO:0000256" key="8">
    <source>
        <dbReference type="ARBA" id="ARBA00079383"/>
    </source>
</evidence>
<gene>
    <name evidence="10" type="ORF">GDO78_012810</name>
</gene>
<dbReference type="OrthoDB" id="671595at2759"/>
<evidence type="ECO:0000256" key="2">
    <source>
        <dbReference type="ARBA" id="ARBA00006426"/>
    </source>
</evidence>
<dbReference type="GO" id="GO:0005737">
    <property type="term" value="C:cytoplasm"/>
    <property type="evidence" value="ECO:0007669"/>
    <property type="project" value="UniProtKB-SubCell"/>
</dbReference>
<evidence type="ECO:0000313" key="10">
    <source>
        <dbReference type="EMBL" id="KAG9479339.1"/>
    </source>
</evidence>
<evidence type="ECO:0000256" key="7">
    <source>
        <dbReference type="ARBA" id="ARBA00073281"/>
    </source>
</evidence>
<dbReference type="AlphaFoldDB" id="A0A8J6F389"/>
<dbReference type="PANTHER" id="PTHR11461">
    <property type="entry name" value="SERINE PROTEASE INHIBITOR, SERPIN"/>
    <property type="match status" value="1"/>
</dbReference>
<dbReference type="SUPFAM" id="SSF56574">
    <property type="entry name" value="Serpins"/>
    <property type="match status" value="1"/>
</dbReference>
<dbReference type="PROSITE" id="PS00284">
    <property type="entry name" value="SERPIN"/>
    <property type="match status" value="1"/>
</dbReference>
<keyword evidence="3" id="KW-0963">Cytoplasm</keyword>
<dbReference type="EMBL" id="WNTK01000008">
    <property type="protein sequence ID" value="KAG9479339.1"/>
    <property type="molecule type" value="Genomic_DNA"/>
</dbReference>
<dbReference type="InterPro" id="IPR023795">
    <property type="entry name" value="Serpin_CS"/>
</dbReference>
<reference evidence="10" key="1">
    <citation type="thesis" date="2020" institute="ProQuest LLC" country="789 East Eisenhower Parkway, Ann Arbor, MI, USA">
        <title>Comparative Genomics and Chromosome Evolution.</title>
        <authorList>
            <person name="Mudd A.B."/>
        </authorList>
    </citation>
    <scope>NUCLEOTIDE SEQUENCE</scope>
    <source>
        <strain evidence="10">HN-11 Male</strain>
        <tissue evidence="10">Kidney and liver</tissue>
    </source>
</reference>
<dbReference type="InterPro" id="IPR036186">
    <property type="entry name" value="Serpin_sf"/>
</dbReference>
<keyword evidence="5" id="KW-0722">Serine protease inhibitor</keyword>
<evidence type="ECO:0000256" key="1">
    <source>
        <dbReference type="ARBA" id="ARBA00004496"/>
    </source>
</evidence>
<dbReference type="Gene3D" id="3.30.497.10">
    <property type="entry name" value="Antithrombin, subunit I, domain 2"/>
    <property type="match status" value="1"/>
</dbReference>
<accession>A0A8J6F389</accession>
<evidence type="ECO:0000313" key="11">
    <source>
        <dbReference type="Proteomes" id="UP000770717"/>
    </source>
</evidence>
<dbReference type="InterPro" id="IPR023796">
    <property type="entry name" value="Serpin_dom"/>
</dbReference>
<dbReference type="CDD" id="cd19956">
    <property type="entry name" value="serpinB"/>
    <property type="match status" value="1"/>
</dbReference>
<dbReference type="SMART" id="SM00093">
    <property type="entry name" value="SERPIN"/>
    <property type="match status" value="1"/>
</dbReference>
<keyword evidence="4" id="KW-0646">Protease inhibitor</keyword>
<evidence type="ECO:0000256" key="6">
    <source>
        <dbReference type="ARBA" id="ARBA00022990"/>
    </source>
</evidence>
<comment type="subcellular location">
    <subcellularLocation>
        <location evidence="1">Cytoplasm</location>
    </subcellularLocation>
</comment>
<dbReference type="Pfam" id="PF00079">
    <property type="entry name" value="Serpin"/>
    <property type="match status" value="1"/>
</dbReference>
<dbReference type="Proteomes" id="UP000770717">
    <property type="component" value="Unassembled WGS sequence"/>
</dbReference>
<evidence type="ECO:0000259" key="9">
    <source>
        <dbReference type="SMART" id="SM00093"/>
    </source>
</evidence>
<dbReference type="InterPro" id="IPR042185">
    <property type="entry name" value="Serpin_sf_2"/>
</dbReference>
<dbReference type="GO" id="GO:0005615">
    <property type="term" value="C:extracellular space"/>
    <property type="evidence" value="ECO:0007669"/>
    <property type="project" value="InterPro"/>
</dbReference>
<organism evidence="10 11">
    <name type="scientific">Eleutherodactylus coqui</name>
    <name type="common">Puerto Rican coqui</name>
    <dbReference type="NCBI Taxonomy" id="57060"/>
    <lineage>
        <taxon>Eukaryota</taxon>
        <taxon>Metazoa</taxon>
        <taxon>Chordata</taxon>
        <taxon>Craniata</taxon>
        <taxon>Vertebrata</taxon>
        <taxon>Euteleostomi</taxon>
        <taxon>Amphibia</taxon>
        <taxon>Batrachia</taxon>
        <taxon>Anura</taxon>
        <taxon>Neobatrachia</taxon>
        <taxon>Hyloidea</taxon>
        <taxon>Eleutherodactylidae</taxon>
        <taxon>Eleutherodactylinae</taxon>
        <taxon>Eleutherodactylus</taxon>
        <taxon>Eleutherodactylus</taxon>
    </lineage>
</organism>
<comment type="similarity">
    <text evidence="2">Belongs to the serpin family. Ov-serpin subfamily.</text>
</comment>
<evidence type="ECO:0000256" key="4">
    <source>
        <dbReference type="ARBA" id="ARBA00022690"/>
    </source>
</evidence>
<dbReference type="InterPro" id="IPR000215">
    <property type="entry name" value="Serpin_fam"/>
</dbReference>